<evidence type="ECO:0000313" key="1">
    <source>
        <dbReference type="EMBL" id="MBW92099.1"/>
    </source>
</evidence>
<dbReference type="EMBL" id="GGEC01011616">
    <property type="protein sequence ID" value="MBW92099.1"/>
    <property type="molecule type" value="Transcribed_RNA"/>
</dbReference>
<name>A0A2P2JF71_RHIMU</name>
<protein>
    <submittedName>
        <fullName evidence="1">Uncharacterized protein</fullName>
    </submittedName>
</protein>
<dbReference type="AlphaFoldDB" id="A0A2P2JF71"/>
<organism evidence="1">
    <name type="scientific">Rhizophora mucronata</name>
    <name type="common">Asiatic mangrove</name>
    <dbReference type="NCBI Taxonomy" id="61149"/>
    <lineage>
        <taxon>Eukaryota</taxon>
        <taxon>Viridiplantae</taxon>
        <taxon>Streptophyta</taxon>
        <taxon>Embryophyta</taxon>
        <taxon>Tracheophyta</taxon>
        <taxon>Spermatophyta</taxon>
        <taxon>Magnoliopsida</taxon>
        <taxon>eudicotyledons</taxon>
        <taxon>Gunneridae</taxon>
        <taxon>Pentapetalae</taxon>
        <taxon>rosids</taxon>
        <taxon>fabids</taxon>
        <taxon>Malpighiales</taxon>
        <taxon>Rhizophoraceae</taxon>
        <taxon>Rhizophora</taxon>
    </lineage>
</organism>
<sequence length="24" mass="2870">MKPNYSKIQIPNLCFQDPKKFNCL</sequence>
<accession>A0A2P2JF71</accession>
<reference evidence="1" key="1">
    <citation type="submission" date="2018-02" db="EMBL/GenBank/DDBJ databases">
        <title>Rhizophora mucronata_Transcriptome.</title>
        <authorList>
            <person name="Meera S.P."/>
            <person name="Sreeshan A."/>
            <person name="Augustine A."/>
        </authorList>
    </citation>
    <scope>NUCLEOTIDE SEQUENCE</scope>
    <source>
        <tissue evidence="1">Leaf</tissue>
    </source>
</reference>
<proteinExistence type="predicted"/>